<dbReference type="Gene3D" id="3.40.50.720">
    <property type="entry name" value="NAD(P)-binding Rossmann-like Domain"/>
    <property type="match status" value="1"/>
</dbReference>
<dbReference type="InterPro" id="IPR016040">
    <property type="entry name" value="NAD(P)-bd_dom"/>
</dbReference>
<dbReference type="Pfam" id="PF13460">
    <property type="entry name" value="NAD_binding_10"/>
    <property type="match status" value="1"/>
</dbReference>
<dbReference type="SUPFAM" id="SSF51735">
    <property type="entry name" value="NAD(P)-binding Rossmann-fold domains"/>
    <property type="match status" value="1"/>
</dbReference>
<evidence type="ECO:0000259" key="1">
    <source>
        <dbReference type="Pfam" id="PF13460"/>
    </source>
</evidence>
<organism evidence="2">
    <name type="scientific">marine metagenome</name>
    <dbReference type="NCBI Taxonomy" id="408172"/>
    <lineage>
        <taxon>unclassified sequences</taxon>
        <taxon>metagenomes</taxon>
        <taxon>ecological metagenomes</taxon>
    </lineage>
</organism>
<feature type="domain" description="NAD(P)-binding" evidence="1">
    <location>
        <begin position="7"/>
        <end position="125"/>
    </location>
</feature>
<proteinExistence type="predicted"/>
<sequence>MRLAITGADRPMGAMLCRRLAGGHEVLPVGDSDEPGHDLGEARDYHSADLNLPSAAAAAVRGADVIIHAQPHDTAMGEGPGAEGLLLERISRGTYVLVQAAVAAHISRIILISQIGLFDAVPEEYVVNAGWQPRPQPEAESLAPYMAELVCREIARVGKIEAVNLRMGDLDRVDGVDGTSADDAVAAVEKALTVDVLAAGYRWYQQHVVSAGRFADSA</sequence>
<dbReference type="InterPro" id="IPR036291">
    <property type="entry name" value="NAD(P)-bd_dom_sf"/>
</dbReference>
<protein>
    <recommendedName>
        <fullName evidence="1">NAD(P)-binding domain-containing protein</fullName>
    </recommendedName>
</protein>
<dbReference type="AlphaFoldDB" id="A0A382G499"/>
<name>A0A382G499_9ZZZZ</name>
<evidence type="ECO:0000313" key="2">
    <source>
        <dbReference type="EMBL" id="SVB70110.1"/>
    </source>
</evidence>
<gene>
    <name evidence="2" type="ORF">METZ01_LOCUS222964</name>
</gene>
<dbReference type="EMBL" id="UINC01053514">
    <property type="protein sequence ID" value="SVB70110.1"/>
    <property type="molecule type" value="Genomic_DNA"/>
</dbReference>
<reference evidence="2" key="1">
    <citation type="submission" date="2018-05" db="EMBL/GenBank/DDBJ databases">
        <authorList>
            <person name="Lanie J.A."/>
            <person name="Ng W.-L."/>
            <person name="Kazmierczak K.M."/>
            <person name="Andrzejewski T.M."/>
            <person name="Davidsen T.M."/>
            <person name="Wayne K.J."/>
            <person name="Tettelin H."/>
            <person name="Glass J.I."/>
            <person name="Rusch D."/>
            <person name="Podicherti R."/>
            <person name="Tsui H.-C.T."/>
            <person name="Winkler M.E."/>
        </authorList>
    </citation>
    <scope>NUCLEOTIDE SEQUENCE</scope>
</reference>
<accession>A0A382G499</accession>